<evidence type="ECO:0000313" key="1">
    <source>
        <dbReference type="EMBL" id="CBX28798.1"/>
    </source>
</evidence>
<accession>E1YE04</accession>
<gene>
    <name evidence="1" type="ORF">N47_L13960</name>
</gene>
<protein>
    <submittedName>
        <fullName evidence="1">Uncharacterized protein</fullName>
    </submittedName>
</protein>
<dbReference type="AlphaFoldDB" id="E1YE04"/>
<dbReference type="EMBL" id="FR695869">
    <property type="protein sequence ID" value="CBX28798.1"/>
    <property type="molecule type" value="Genomic_DNA"/>
</dbReference>
<organism evidence="1">
    <name type="scientific">uncultured Desulfobacterium sp</name>
    <dbReference type="NCBI Taxonomy" id="201089"/>
    <lineage>
        <taxon>Bacteria</taxon>
        <taxon>Pseudomonadati</taxon>
        <taxon>Thermodesulfobacteriota</taxon>
        <taxon>Desulfobacteria</taxon>
        <taxon>Desulfobacterales</taxon>
        <taxon>Desulfobacteriaceae</taxon>
        <taxon>Desulfobacterium</taxon>
        <taxon>environmental samples</taxon>
    </lineage>
</organism>
<dbReference type="InterPro" id="IPR046534">
    <property type="entry name" value="DUF6599"/>
</dbReference>
<reference evidence="1" key="1">
    <citation type="journal article" date="2011" name="Environ. Microbiol.">
        <title>Genomic insights into the metabolic potential of the polycyclic aromatic hydrocarbon degrading sulfate-reducing Deltaproteobacterium N47.</title>
        <authorList>
            <person name="Bergmann F."/>
            <person name="Selesi D."/>
            <person name="Weinmaier T."/>
            <person name="Tischler P."/>
            <person name="Rattei T."/>
            <person name="Meckenstock R.U."/>
        </authorList>
    </citation>
    <scope>NUCLEOTIDE SEQUENCE</scope>
</reference>
<proteinExistence type="predicted"/>
<feature type="non-terminal residue" evidence="1">
    <location>
        <position position="105"/>
    </location>
</feature>
<name>E1YE04_9BACT</name>
<sequence length="105" mass="11890">MALIGTLIFFKQFHYNPSTFTSGITISGTSRPPSSENKTGSFLSLKNMEPLSPPETFDAEKLSEKIDGKAGLYLSAGFKSLTCRRYKKPDNPDLWLEIFFYLKFH</sequence>
<dbReference type="Pfam" id="PF20244">
    <property type="entry name" value="DUF6599"/>
    <property type="match status" value="1"/>
</dbReference>